<organism evidence="9">
    <name type="scientific">marine metagenome</name>
    <dbReference type="NCBI Taxonomy" id="408172"/>
    <lineage>
        <taxon>unclassified sequences</taxon>
        <taxon>metagenomes</taxon>
        <taxon>ecological metagenomes</taxon>
    </lineage>
</organism>
<feature type="transmembrane region" description="Helical" evidence="7">
    <location>
        <begin position="107"/>
        <end position="128"/>
    </location>
</feature>
<protein>
    <recommendedName>
        <fullName evidence="8">ABC transmembrane type-1 domain-containing protein</fullName>
    </recommendedName>
</protein>
<dbReference type="AlphaFoldDB" id="A0A382V681"/>
<dbReference type="EMBL" id="UINC01149449">
    <property type="protein sequence ID" value="SVD41937.1"/>
    <property type="molecule type" value="Genomic_DNA"/>
</dbReference>
<dbReference type="PROSITE" id="PS50928">
    <property type="entry name" value="ABC_TM1"/>
    <property type="match status" value="1"/>
</dbReference>
<feature type="transmembrane region" description="Helical" evidence="7">
    <location>
        <begin position="134"/>
        <end position="154"/>
    </location>
</feature>
<dbReference type="Pfam" id="PF00528">
    <property type="entry name" value="BPD_transp_1"/>
    <property type="match status" value="1"/>
</dbReference>
<evidence type="ECO:0000259" key="8">
    <source>
        <dbReference type="PROSITE" id="PS50928"/>
    </source>
</evidence>
<dbReference type="InterPro" id="IPR000515">
    <property type="entry name" value="MetI-like"/>
</dbReference>
<dbReference type="Gene3D" id="1.10.3720.10">
    <property type="entry name" value="MetI-like"/>
    <property type="match status" value="1"/>
</dbReference>
<keyword evidence="5 7" id="KW-1133">Transmembrane helix</keyword>
<evidence type="ECO:0000256" key="5">
    <source>
        <dbReference type="ARBA" id="ARBA00022989"/>
    </source>
</evidence>
<keyword evidence="3" id="KW-1003">Cell membrane</keyword>
<dbReference type="GO" id="GO:0005886">
    <property type="term" value="C:plasma membrane"/>
    <property type="evidence" value="ECO:0007669"/>
    <property type="project" value="UniProtKB-SubCell"/>
</dbReference>
<dbReference type="PANTHER" id="PTHR30193:SF37">
    <property type="entry name" value="INNER MEMBRANE ABC TRANSPORTER PERMEASE PROTEIN YCJO"/>
    <property type="match status" value="1"/>
</dbReference>
<evidence type="ECO:0000256" key="6">
    <source>
        <dbReference type="ARBA" id="ARBA00023136"/>
    </source>
</evidence>
<evidence type="ECO:0000256" key="4">
    <source>
        <dbReference type="ARBA" id="ARBA00022692"/>
    </source>
</evidence>
<evidence type="ECO:0000256" key="7">
    <source>
        <dbReference type="SAM" id="Phobius"/>
    </source>
</evidence>
<gene>
    <name evidence="9" type="ORF">METZ01_LOCUS394791</name>
</gene>
<feature type="transmembrane region" description="Helical" evidence="7">
    <location>
        <begin position="12"/>
        <end position="37"/>
    </location>
</feature>
<evidence type="ECO:0000256" key="2">
    <source>
        <dbReference type="ARBA" id="ARBA00022448"/>
    </source>
</evidence>
<evidence type="ECO:0000256" key="3">
    <source>
        <dbReference type="ARBA" id="ARBA00022475"/>
    </source>
</evidence>
<keyword evidence="6 7" id="KW-0472">Membrane</keyword>
<proteinExistence type="predicted"/>
<feature type="non-terminal residue" evidence="9">
    <location>
        <position position="201"/>
    </location>
</feature>
<feature type="transmembrane region" description="Helical" evidence="7">
    <location>
        <begin position="68"/>
        <end position="95"/>
    </location>
</feature>
<accession>A0A382V681</accession>
<evidence type="ECO:0000256" key="1">
    <source>
        <dbReference type="ARBA" id="ARBA00004651"/>
    </source>
</evidence>
<evidence type="ECO:0000313" key="9">
    <source>
        <dbReference type="EMBL" id="SVD41937.1"/>
    </source>
</evidence>
<name>A0A382V681_9ZZZZ</name>
<dbReference type="InterPro" id="IPR035906">
    <property type="entry name" value="MetI-like_sf"/>
</dbReference>
<keyword evidence="4 7" id="KW-0812">Transmembrane</keyword>
<dbReference type="InterPro" id="IPR051393">
    <property type="entry name" value="ABC_transporter_permease"/>
</dbReference>
<dbReference type="GO" id="GO:0055085">
    <property type="term" value="P:transmembrane transport"/>
    <property type="evidence" value="ECO:0007669"/>
    <property type="project" value="InterPro"/>
</dbReference>
<feature type="domain" description="ABC transmembrane type-1" evidence="8">
    <location>
        <begin position="69"/>
        <end position="201"/>
    </location>
</feature>
<reference evidence="9" key="1">
    <citation type="submission" date="2018-05" db="EMBL/GenBank/DDBJ databases">
        <authorList>
            <person name="Lanie J.A."/>
            <person name="Ng W.-L."/>
            <person name="Kazmierczak K.M."/>
            <person name="Andrzejewski T.M."/>
            <person name="Davidsen T.M."/>
            <person name="Wayne K.J."/>
            <person name="Tettelin H."/>
            <person name="Glass J.I."/>
            <person name="Rusch D."/>
            <person name="Podicherti R."/>
            <person name="Tsui H.-C.T."/>
            <person name="Winkler M.E."/>
        </authorList>
    </citation>
    <scope>NUCLEOTIDE SEQUENCE</scope>
</reference>
<feature type="transmembrane region" description="Helical" evidence="7">
    <location>
        <begin position="166"/>
        <end position="186"/>
    </location>
</feature>
<dbReference type="PANTHER" id="PTHR30193">
    <property type="entry name" value="ABC TRANSPORTER PERMEASE PROTEIN"/>
    <property type="match status" value="1"/>
</dbReference>
<keyword evidence="2" id="KW-0813">Transport</keyword>
<comment type="subcellular location">
    <subcellularLocation>
        <location evidence="1">Cell membrane</location>
        <topology evidence="1">Multi-pass membrane protein</topology>
    </subcellularLocation>
</comment>
<sequence length="201" mass="23067">MYFDAIRRHKPFYLFISPFFILFTMFGLYPLLFSLYLSFVKWDGLTEPVWIAFANFASMADDDILFTALWNTLVIGLLYVPPMLILAFLFAVWLNTPVLRFRAFFRAAFFLPSVTPMVVIAIVFGLIFGLETGFLNYSITGAASLIGISTQPIPWLDSEQWSKVSLAMLILWRWTGYNMILMLAGLQGISQEYYEEARVDG</sequence>
<dbReference type="SUPFAM" id="SSF161098">
    <property type="entry name" value="MetI-like"/>
    <property type="match status" value="1"/>
</dbReference>